<dbReference type="SUPFAM" id="SSF54495">
    <property type="entry name" value="UBC-like"/>
    <property type="match status" value="1"/>
</dbReference>
<feature type="compositionally biased region" description="Low complexity" evidence="3">
    <location>
        <begin position="392"/>
        <end position="407"/>
    </location>
</feature>
<dbReference type="CDD" id="cd23837">
    <property type="entry name" value="UBCc_UBE2O"/>
    <property type="match status" value="1"/>
</dbReference>
<dbReference type="Pfam" id="PF00179">
    <property type="entry name" value="UQ_con"/>
    <property type="match status" value="1"/>
</dbReference>
<keyword evidence="6" id="KW-1185">Reference proteome</keyword>
<dbReference type="PANTHER" id="PTHR46116">
    <property type="entry name" value="(E3-INDEPENDENT) E2 UBIQUITIN-CONJUGATING ENZYME"/>
    <property type="match status" value="1"/>
</dbReference>
<comment type="caution">
    <text evidence="5">The sequence shown here is derived from an EMBL/GenBank/DDBJ whole genome shotgun (WGS) entry which is preliminary data.</text>
</comment>
<gene>
    <name evidence="5" type="ORF">CVLEPA_LOCUS29462</name>
</gene>
<sequence>MEQCFFPEDLVIGQSKNGRTRYAIVERTAETAFSDEDSDAAQDVVDNGYVSLSWYPEGSREVVSESKLQLVDRASLPHDVIRRKSDKKVGTIIDISVICDAVIVGMDKVIKGIDANSFHQIYPLIEGDYITYGPWLGRIKQAMGSLILRFSNGARGRLSMEADGCDLLEDLCPHASDRGSFSETGCPFYPGQLLSGQLKAFKEIEWLQGELPKDNRAKVFVEQLKLHSIKVHWIQRAFTPSQVIPVSEGDDCNINDGTALSIKTSENSDKSDRSTMEIELNLSKNPDKPPPAEVSGDHLQHVHRLCRFWKGNIRLGDRFMYNLTEADVAHMKTRMKPNKKPKRAKRSLAARTYERKQARTSHFVGGSSANIYHECEAYQSVKREISRKHNLSSDGSSSDDNGSNRSDNQNDHKATLAPAPKLKTKTHQANTFPEITNVEEDVVFEEMKVDGQLKKWSESSDIGTLLTDQKSIKLTCHAGKFEVEFFGSPANGFSISIRNTAFPPKVQKKLSEILRKRLLCFRGWRRSGYTCNVVVVKLLNILREFLIEQDLANSETINVPYEYQLDNVTTSGVMDKEGSQLEVEMTTASATKQVANNSNETKTIEKNICEKHYFSSLIATKRQVGRKCGYSVDEIVAIEVCATHTMATIEWQDGTQSENVPTTQLVHVNHIDDNDFCPGDFLYRENAEAGTSSFLHSDVYGVVLAADNENRMVVVQWFKLSSSSNKVEKLAQEELSVYEVSEHPDFRFRVSDFVVRLCSLSDKEAVKTNQVIGELLKVTNEGKLLVHWSDGTECEIFPQEALLIDPDEVDSLLESTFIDSDLSTTSSDLSEGSWETLDSGDDSSLAQNPSQSQQELDKISSVTSDETEFSSNKENSQLHDTIVVSSVIDEIVSTVSSREDNEKILGVEEIAPDDDNLASIIMMTPGETDIGCQFYSDPKVPSNHYYLSVEFQPKNMKIFMKAVKRDLYLLQSLPSGIFVKTYENRMDLLSVLFEGPHSTPYEDGLFAFDVQLPWDYPNIPPRFHYVSYTSRLNPNLYTNGKVCVSLLGTWVGKGNEVWSKDSNLLQVLISIQGLILNSEPYFNEAGYEGQRGTAEGIQNSRCYNEMVILRLVQHMAAFIFAPPEAFLALSIELCKTRIPSLIRRVNHIIRLSQDLLSDSFLPCKKQNVVMAATAINGNGVSYLSNQDTVIDLFEKQSKNEKIGFSVDYPLLPVSKGDSGFFRVDLHDIRVRTNPNNLPRGTSLETTDVSLVTLINLTLEGSYLAQAAAILNWCDKEMSLE</sequence>
<feature type="region of interest" description="Disordered" evidence="3">
    <location>
        <begin position="822"/>
        <end position="857"/>
    </location>
</feature>
<dbReference type="Pfam" id="PF23046">
    <property type="entry name" value="tSH3-B_UBE2O"/>
    <property type="match status" value="1"/>
</dbReference>
<dbReference type="InterPro" id="IPR057733">
    <property type="entry name" value="UBE2O-like_SH3-B"/>
</dbReference>
<dbReference type="InterPro" id="IPR000608">
    <property type="entry name" value="UBC"/>
</dbReference>
<evidence type="ECO:0000313" key="5">
    <source>
        <dbReference type="EMBL" id="CAK8696298.1"/>
    </source>
</evidence>
<feature type="region of interest" description="Disordered" evidence="3">
    <location>
        <begin position="334"/>
        <end position="361"/>
    </location>
</feature>
<dbReference type="InterPro" id="IPR057735">
    <property type="entry name" value="UBE2O-like_tSH3-B"/>
</dbReference>
<keyword evidence="2" id="KW-0833">Ubl conjugation pathway</keyword>
<dbReference type="Pfam" id="PF23044">
    <property type="entry name" value="SH3-C_UBE2O"/>
    <property type="match status" value="1"/>
</dbReference>
<name>A0ABP0GYD4_CLALP</name>
<feature type="compositionally biased region" description="Polar residues" evidence="3">
    <location>
        <begin position="842"/>
        <end position="857"/>
    </location>
</feature>
<dbReference type="PROSITE" id="PS50127">
    <property type="entry name" value="UBC_2"/>
    <property type="match status" value="1"/>
</dbReference>
<organism evidence="5 6">
    <name type="scientific">Clavelina lepadiformis</name>
    <name type="common">Light-bulb sea squirt</name>
    <name type="synonym">Ascidia lepadiformis</name>
    <dbReference type="NCBI Taxonomy" id="159417"/>
    <lineage>
        <taxon>Eukaryota</taxon>
        <taxon>Metazoa</taxon>
        <taxon>Chordata</taxon>
        <taxon>Tunicata</taxon>
        <taxon>Ascidiacea</taxon>
        <taxon>Aplousobranchia</taxon>
        <taxon>Clavelinidae</taxon>
        <taxon>Clavelina</taxon>
    </lineage>
</organism>
<accession>A0ABP0GYD4</accession>
<dbReference type="EMBL" id="CAWYQH010000152">
    <property type="protein sequence ID" value="CAK8696298.1"/>
    <property type="molecule type" value="Genomic_DNA"/>
</dbReference>
<dbReference type="Proteomes" id="UP001642483">
    <property type="component" value="Unassembled WGS sequence"/>
</dbReference>
<evidence type="ECO:0000313" key="6">
    <source>
        <dbReference type="Proteomes" id="UP001642483"/>
    </source>
</evidence>
<reference evidence="5 6" key="1">
    <citation type="submission" date="2024-02" db="EMBL/GenBank/DDBJ databases">
        <authorList>
            <person name="Daric V."/>
            <person name="Darras S."/>
        </authorList>
    </citation>
    <scope>NUCLEOTIDE SEQUENCE [LARGE SCALE GENOMIC DNA]</scope>
</reference>
<dbReference type="PANTHER" id="PTHR46116:SF15">
    <property type="entry name" value="(E3-INDEPENDENT) E2 UBIQUITIN-CONJUGATING ENZYME"/>
    <property type="match status" value="1"/>
</dbReference>
<dbReference type="InterPro" id="IPR057734">
    <property type="entry name" value="UBE2O-like_SH3-C"/>
</dbReference>
<feature type="region of interest" description="Disordered" evidence="3">
    <location>
        <begin position="386"/>
        <end position="431"/>
    </location>
</feature>
<feature type="compositionally biased region" description="Basic residues" evidence="3">
    <location>
        <begin position="334"/>
        <end position="348"/>
    </location>
</feature>
<dbReference type="InterPro" id="IPR016135">
    <property type="entry name" value="UBQ-conjugating_enzyme/RWD"/>
</dbReference>
<evidence type="ECO:0000256" key="1">
    <source>
        <dbReference type="ARBA" id="ARBA00022679"/>
    </source>
</evidence>
<feature type="domain" description="UBC core" evidence="4">
    <location>
        <begin position="958"/>
        <end position="1116"/>
    </location>
</feature>
<keyword evidence="1" id="KW-0808">Transferase</keyword>
<evidence type="ECO:0000256" key="2">
    <source>
        <dbReference type="ARBA" id="ARBA00022786"/>
    </source>
</evidence>
<dbReference type="Pfam" id="PF23043">
    <property type="entry name" value="SH3-B_UBE2O"/>
    <property type="match status" value="1"/>
</dbReference>
<protein>
    <recommendedName>
        <fullName evidence="4">UBC core domain-containing protein</fullName>
    </recommendedName>
</protein>
<evidence type="ECO:0000256" key="3">
    <source>
        <dbReference type="SAM" id="MobiDB-lite"/>
    </source>
</evidence>
<evidence type="ECO:0000259" key="4">
    <source>
        <dbReference type="PROSITE" id="PS50127"/>
    </source>
</evidence>
<dbReference type="Gene3D" id="3.10.110.10">
    <property type="entry name" value="Ubiquitin Conjugating Enzyme"/>
    <property type="match status" value="1"/>
</dbReference>
<proteinExistence type="predicted"/>
<dbReference type="SMART" id="SM00212">
    <property type="entry name" value="UBCc"/>
    <property type="match status" value="1"/>
</dbReference>